<evidence type="ECO:0000256" key="2">
    <source>
        <dbReference type="ARBA" id="ARBA00022692"/>
    </source>
</evidence>
<keyword evidence="4 5" id="KW-0472">Membrane</keyword>
<dbReference type="PANTHER" id="PTHR35529">
    <property type="entry name" value="MANGANESE EFFLUX PUMP MNTP-RELATED"/>
    <property type="match status" value="1"/>
</dbReference>
<evidence type="ECO:0000313" key="7">
    <source>
        <dbReference type="Proteomes" id="UP000287361"/>
    </source>
</evidence>
<keyword evidence="7" id="KW-1185">Reference proteome</keyword>
<gene>
    <name evidence="6" type="primary">ytaF</name>
    <name evidence="6" type="ORF">KGMB03357_05850</name>
</gene>
<feature type="transmembrane region" description="Helical" evidence="5">
    <location>
        <begin position="174"/>
        <end position="193"/>
    </location>
</feature>
<feature type="transmembrane region" description="Helical" evidence="5">
    <location>
        <begin position="63"/>
        <end position="84"/>
    </location>
</feature>
<organism evidence="6 7">
    <name type="scientific">Anaerotignum faecicola</name>
    <dbReference type="NCBI Taxonomy" id="2358141"/>
    <lineage>
        <taxon>Bacteria</taxon>
        <taxon>Bacillati</taxon>
        <taxon>Bacillota</taxon>
        <taxon>Clostridia</taxon>
        <taxon>Lachnospirales</taxon>
        <taxon>Anaerotignaceae</taxon>
        <taxon>Anaerotignum</taxon>
    </lineage>
</organism>
<reference evidence="6 7" key="1">
    <citation type="submission" date="2018-10" db="EMBL/GenBank/DDBJ databases">
        <title>Draft Genome Sequence of Anaerotignum sp. KCTC 15736.</title>
        <authorList>
            <person name="Choi S.H."/>
            <person name="Kim J.S."/>
            <person name="Kang S.W."/>
            <person name="Lee J.S."/>
            <person name="Park S.H."/>
        </authorList>
    </citation>
    <scope>NUCLEOTIDE SEQUENCE [LARGE SCALE GENOMIC DNA]</scope>
    <source>
        <strain evidence="6 7">KCTC 15736</strain>
    </source>
</reference>
<keyword evidence="3 5" id="KW-1133">Transmembrane helix</keyword>
<evidence type="ECO:0000256" key="4">
    <source>
        <dbReference type="ARBA" id="ARBA00023136"/>
    </source>
</evidence>
<dbReference type="AlphaFoldDB" id="A0A401LBS2"/>
<evidence type="ECO:0000256" key="1">
    <source>
        <dbReference type="ARBA" id="ARBA00022475"/>
    </source>
</evidence>
<keyword evidence="1" id="KW-1003">Cell membrane</keyword>
<dbReference type="Proteomes" id="UP000287361">
    <property type="component" value="Unassembled WGS sequence"/>
</dbReference>
<evidence type="ECO:0000256" key="3">
    <source>
        <dbReference type="ARBA" id="ARBA00022989"/>
    </source>
</evidence>
<keyword evidence="2 5" id="KW-0812">Transmembrane</keyword>
<evidence type="ECO:0000256" key="5">
    <source>
        <dbReference type="SAM" id="Phobius"/>
    </source>
</evidence>
<dbReference type="EMBL" id="BHVZ01000001">
    <property type="protein sequence ID" value="GCB28924.1"/>
    <property type="molecule type" value="Genomic_DNA"/>
</dbReference>
<evidence type="ECO:0000313" key="6">
    <source>
        <dbReference type="EMBL" id="GCB28924.1"/>
    </source>
</evidence>
<proteinExistence type="predicted"/>
<feature type="transmembrane region" description="Helical" evidence="5">
    <location>
        <begin position="33"/>
        <end position="51"/>
    </location>
</feature>
<feature type="transmembrane region" description="Helical" evidence="5">
    <location>
        <begin position="126"/>
        <end position="153"/>
    </location>
</feature>
<name>A0A401LBS2_9FIRM</name>
<accession>A0A401LBS2</accession>
<dbReference type="InterPro" id="IPR003810">
    <property type="entry name" value="Mntp/YtaF"/>
</dbReference>
<dbReference type="OrthoDB" id="1679205at2"/>
<sequence>MLFSLLLAFSLSLDALGIGLSYGLRSIRFRPSALLLLTIEAFLMMELFLFAGRRLAAVFPAHLAARFSPMLLLFFGVWLCLQGMGQGKRKETSPLHSPSLCDKNASSLIEPREALLLGLLLSVDSFAIGLSAAAGGINVTLLPLFSALFQTFFLALGEKCGTRLSLSPAPKESLWSLLSGGILILLAVIQLLGKK</sequence>
<dbReference type="PANTHER" id="PTHR35529:SF2">
    <property type="entry name" value="SPORULATION PROTEIN YTAF-RELATED"/>
    <property type="match status" value="1"/>
</dbReference>
<protein>
    <submittedName>
        <fullName evidence="6">Sporulation membrane protein YtaF</fullName>
    </submittedName>
</protein>
<comment type="caution">
    <text evidence="6">The sequence shown here is derived from an EMBL/GenBank/DDBJ whole genome shotgun (WGS) entry which is preliminary data.</text>
</comment>